<evidence type="ECO:0000256" key="7">
    <source>
        <dbReference type="ARBA" id="ARBA00022790"/>
    </source>
</evidence>
<dbReference type="Pfam" id="PF18323">
    <property type="entry name" value="CSN5_C"/>
    <property type="match status" value="1"/>
</dbReference>
<evidence type="ECO:0000313" key="17">
    <source>
        <dbReference type="Proteomes" id="UP000521872"/>
    </source>
</evidence>
<dbReference type="GO" id="GO:0046872">
    <property type="term" value="F:metal ion binding"/>
    <property type="evidence" value="ECO:0007669"/>
    <property type="project" value="UniProtKB-KW"/>
</dbReference>
<dbReference type="InterPro" id="IPR037518">
    <property type="entry name" value="MPN"/>
</dbReference>
<organism evidence="16 17">
    <name type="scientific">Agrocybe pediades</name>
    <dbReference type="NCBI Taxonomy" id="84607"/>
    <lineage>
        <taxon>Eukaryota</taxon>
        <taxon>Fungi</taxon>
        <taxon>Dikarya</taxon>
        <taxon>Basidiomycota</taxon>
        <taxon>Agaricomycotina</taxon>
        <taxon>Agaricomycetes</taxon>
        <taxon>Agaricomycetidae</taxon>
        <taxon>Agaricales</taxon>
        <taxon>Agaricineae</taxon>
        <taxon>Strophariaceae</taxon>
        <taxon>Agrocybe</taxon>
    </lineage>
</organism>
<dbReference type="GO" id="GO:0008237">
    <property type="term" value="F:metallopeptidase activity"/>
    <property type="evidence" value="ECO:0007669"/>
    <property type="project" value="UniProtKB-KW"/>
</dbReference>
<dbReference type="EMBL" id="JAACJL010000031">
    <property type="protein sequence ID" value="KAF4616301.1"/>
    <property type="molecule type" value="Genomic_DNA"/>
</dbReference>
<dbReference type="HAMAP" id="MF_00273">
    <property type="entry name" value="Ribosomal_eL20"/>
    <property type="match status" value="1"/>
</dbReference>
<dbReference type="FunFam" id="3.10.20.10:FF:000001">
    <property type="entry name" value="60S ribosomal protein L18a"/>
    <property type="match status" value="1"/>
</dbReference>
<protein>
    <recommendedName>
        <fullName evidence="4">COP9 signalosome complex subunit 5</fullName>
    </recommendedName>
</protein>
<sequence>MCPHYFKSCKISAIALIKMVIHARSGVPYEIMGLMQGKVMGHSLVIMDSFALPVQGTETRVNAATEANEYMVEYISQSDKAGRLEQAIGWYHSHPGYGCWLSGIDVNTQINNQKFQDPFVAVVIDPNRTISAGKVDIGAFRTYPENYTPPHVSPSEYQSIPLNKIEDFGVHANQYYPLEVEVFKSSLDNDLLAMLWNKYWVNTLSQSPLVSNRAYAVSQLSDLHQKLAKAQSGIGMTRATAPVSKDKEPTPKQKEKEEKKKEDNQLTKSVKDSTKIAVEAQHGLISQVIKDVVFSMRPKGGSSTAPSAISDVADMAIGFGRTNENVFNHLPNKPPNTDVERSTQRIRPSSSLKKPPLSNCRERLEISGKLSGKDLVHGTLQRNGAARRMGLQEYQVVGRHLPTEAEPTPKIYRMRIFAPNEVVAKSRFWYFLRQLKKVKKANGEIIGVNVIHEKKPLKVKNFGIWLRYDSRSGTHNMYKEFRDLSRADAVKSLYQDMAARHRARFRSIHILRVVEIEKTEDIRRPYIKQLLTPNLKFPLPHRVTKFRSTFVANRPVTF</sequence>
<feature type="region of interest" description="Disordered" evidence="14">
    <location>
        <begin position="326"/>
        <end position="357"/>
    </location>
</feature>
<comment type="similarity">
    <text evidence="1">Belongs to the peptidase M67A family. CSN5 subfamily.</text>
</comment>
<keyword evidence="11" id="KW-0482">Metalloprotease</keyword>
<evidence type="ECO:0000256" key="10">
    <source>
        <dbReference type="ARBA" id="ARBA00022980"/>
    </source>
</evidence>
<comment type="caution">
    <text evidence="16">The sequence shown here is derived from an EMBL/GenBank/DDBJ whole genome shotgun (WGS) entry which is preliminary data.</text>
</comment>
<evidence type="ECO:0000256" key="3">
    <source>
        <dbReference type="ARBA" id="ARBA00011098"/>
    </source>
</evidence>
<keyword evidence="5" id="KW-0645">Protease</keyword>
<evidence type="ECO:0000256" key="9">
    <source>
        <dbReference type="ARBA" id="ARBA00022833"/>
    </source>
</evidence>
<dbReference type="InterPro" id="IPR028877">
    <property type="entry name" value="Ribosomal_eL20"/>
</dbReference>
<dbReference type="GO" id="GO:0000338">
    <property type="term" value="P:protein deneddylation"/>
    <property type="evidence" value="ECO:0007669"/>
    <property type="project" value="UniProtKB-ARBA"/>
</dbReference>
<keyword evidence="12" id="KW-0687">Ribonucleoprotein</keyword>
<comment type="subunit">
    <text evidence="3">Component of the COP9 signalosome (CSN) complex.</text>
</comment>
<evidence type="ECO:0000256" key="8">
    <source>
        <dbReference type="ARBA" id="ARBA00022801"/>
    </source>
</evidence>
<dbReference type="Proteomes" id="UP000521872">
    <property type="component" value="Unassembled WGS sequence"/>
</dbReference>
<dbReference type="FunFam" id="3.40.140.10:FF:000003">
    <property type="entry name" value="COP9 signalosome complex subunit 5"/>
    <property type="match status" value="1"/>
</dbReference>
<dbReference type="GO" id="GO:0006412">
    <property type="term" value="P:translation"/>
    <property type="evidence" value="ECO:0007669"/>
    <property type="project" value="InterPro"/>
</dbReference>
<comment type="similarity">
    <text evidence="2">Belongs to the eukaryotic ribosomal protein eL20 family.</text>
</comment>
<dbReference type="GO" id="GO:0005840">
    <property type="term" value="C:ribosome"/>
    <property type="evidence" value="ECO:0007669"/>
    <property type="project" value="UniProtKB-KW"/>
</dbReference>
<feature type="region of interest" description="Disordered" evidence="14">
    <location>
        <begin position="231"/>
        <end position="269"/>
    </location>
</feature>
<evidence type="ECO:0000256" key="11">
    <source>
        <dbReference type="ARBA" id="ARBA00023049"/>
    </source>
</evidence>
<feature type="compositionally biased region" description="Basic and acidic residues" evidence="14">
    <location>
        <begin position="244"/>
        <end position="269"/>
    </location>
</feature>
<name>A0A8H4VMN3_9AGAR</name>
<keyword evidence="7" id="KW-0736">Signalosome</keyword>
<dbReference type="Pfam" id="PF01775">
    <property type="entry name" value="Ribosomal_L18A"/>
    <property type="match status" value="1"/>
</dbReference>
<evidence type="ECO:0000256" key="4">
    <source>
        <dbReference type="ARBA" id="ARBA00014880"/>
    </source>
</evidence>
<evidence type="ECO:0000256" key="13">
    <source>
        <dbReference type="ARBA" id="ARBA00058010"/>
    </source>
</evidence>
<dbReference type="SUPFAM" id="SSF102712">
    <property type="entry name" value="JAB1/MPN domain"/>
    <property type="match status" value="1"/>
</dbReference>
<gene>
    <name evidence="16" type="ORF">D9613_008356</name>
</gene>
<evidence type="ECO:0000256" key="5">
    <source>
        <dbReference type="ARBA" id="ARBA00022670"/>
    </source>
</evidence>
<dbReference type="PROSITE" id="PS50249">
    <property type="entry name" value="MPN"/>
    <property type="match status" value="1"/>
</dbReference>
<evidence type="ECO:0000259" key="15">
    <source>
        <dbReference type="PROSITE" id="PS50249"/>
    </source>
</evidence>
<dbReference type="CDD" id="cd08069">
    <property type="entry name" value="MPN_RPN11_CSN5"/>
    <property type="match status" value="1"/>
</dbReference>
<dbReference type="Gene3D" id="3.40.140.10">
    <property type="entry name" value="Cytidine Deaminase, domain 2"/>
    <property type="match status" value="1"/>
</dbReference>
<keyword evidence="9" id="KW-0862">Zinc</keyword>
<comment type="function">
    <text evidence="13">Catalytic Component of the COP9 signalosome (CSN) complex that acts as an regulator of the ubiquitin (Ubl) conjugation pathway by mediating the deneddylation of the cullin subunit of SCF-type E3 ubiquitin-protein ligase complexes.</text>
</comment>
<keyword evidence="6" id="KW-0479">Metal-binding</keyword>
<dbReference type="Pfam" id="PF01398">
    <property type="entry name" value="JAB"/>
    <property type="match status" value="1"/>
</dbReference>
<dbReference type="AlphaFoldDB" id="A0A8H4VMN3"/>
<keyword evidence="10" id="KW-0689">Ribosomal protein</keyword>
<dbReference type="PANTHER" id="PTHR10052">
    <property type="entry name" value="60S RIBOSOMAL PROTEIN L18A"/>
    <property type="match status" value="1"/>
</dbReference>
<reference evidence="16 17" key="1">
    <citation type="submission" date="2019-12" db="EMBL/GenBank/DDBJ databases">
        <authorList>
            <person name="Floudas D."/>
            <person name="Bentzer J."/>
            <person name="Ahren D."/>
            <person name="Johansson T."/>
            <person name="Persson P."/>
            <person name="Tunlid A."/>
        </authorList>
    </citation>
    <scope>NUCLEOTIDE SEQUENCE [LARGE SCALE GENOMIC DNA]</scope>
    <source>
        <strain evidence="16 17">CBS 102.39</strain>
    </source>
</reference>
<accession>A0A8H4VMN3</accession>
<evidence type="ECO:0000256" key="1">
    <source>
        <dbReference type="ARBA" id="ARBA00006008"/>
    </source>
</evidence>
<dbReference type="InterPro" id="IPR040961">
    <property type="entry name" value="CSN5_C"/>
</dbReference>
<dbReference type="InterPro" id="IPR000555">
    <property type="entry name" value="JAMM/MPN+_dom"/>
</dbReference>
<dbReference type="SMART" id="SM00232">
    <property type="entry name" value="JAB_MPN"/>
    <property type="match status" value="1"/>
</dbReference>
<evidence type="ECO:0000256" key="2">
    <source>
        <dbReference type="ARBA" id="ARBA00009362"/>
    </source>
</evidence>
<feature type="compositionally biased region" description="Low complexity" evidence="14">
    <location>
        <begin position="348"/>
        <end position="357"/>
    </location>
</feature>
<evidence type="ECO:0000256" key="14">
    <source>
        <dbReference type="SAM" id="MobiDB-lite"/>
    </source>
</evidence>
<keyword evidence="17" id="KW-1185">Reference proteome</keyword>
<dbReference type="GO" id="GO:1990904">
    <property type="term" value="C:ribonucleoprotein complex"/>
    <property type="evidence" value="ECO:0007669"/>
    <property type="project" value="UniProtKB-KW"/>
</dbReference>
<keyword evidence="8" id="KW-0378">Hydrolase</keyword>
<dbReference type="GO" id="GO:0006508">
    <property type="term" value="P:proteolysis"/>
    <property type="evidence" value="ECO:0007669"/>
    <property type="project" value="UniProtKB-KW"/>
</dbReference>
<evidence type="ECO:0000313" key="16">
    <source>
        <dbReference type="EMBL" id="KAF4616301.1"/>
    </source>
</evidence>
<proteinExistence type="inferred from homology"/>
<evidence type="ECO:0000256" key="12">
    <source>
        <dbReference type="ARBA" id="ARBA00023274"/>
    </source>
</evidence>
<evidence type="ECO:0000256" key="6">
    <source>
        <dbReference type="ARBA" id="ARBA00022723"/>
    </source>
</evidence>
<dbReference type="InterPro" id="IPR023573">
    <property type="entry name" value="Ribosomal_eL20_dom"/>
</dbReference>
<dbReference type="FunFam" id="3.10.20.10:FF:000002">
    <property type="entry name" value="60S ribosomal protein L18a"/>
    <property type="match status" value="1"/>
</dbReference>
<feature type="domain" description="MPN" evidence="15">
    <location>
        <begin position="9"/>
        <end position="146"/>
    </location>
</feature>
<dbReference type="GO" id="GO:0003735">
    <property type="term" value="F:structural constituent of ribosome"/>
    <property type="evidence" value="ECO:0007669"/>
    <property type="project" value="InterPro"/>
</dbReference>
<dbReference type="SUPFAM" id="SSF160374">
    <property type="entry name" value="RplX-like"/>
    <property type="match status" value="1"/>
</dbReference>
<dbReference type="Gene3D" id="3.10.20.10">
    <property type="match status" value="2"/>
</dbReference>
<dbReference type="GO" id="GO:0008180">
    <property type="term" value="C:COP9 signalosome"/>
    <property type="evidence" value="ECO:0007669"/>
    <property type="project" value="UniProtKB-KW"/>
</dbReference>
<dbReference type="InterPro" id="IPR021138">
    <property type="entry name" value="Ribosomal_eL20_eukaryotes"/>
</dbReference>